<reference evidence="1" key="1">
    <citation type="journal article" date="2021" name="Genome Biol. Evol.">
        <title>Continental-Scale Gene Flow Prevents Allopatric Divergence of Pelagic Freshwater Bacteria.</title>
        <authorList>
            <person name="Hoetzinger M."/>
            <person name="Pitt A."/>
            <person name="Huemer A."/>
            <person name="Hahn M.W."/>
        </authorList>
    </citation>
    <scope>NUCLEOTIDE SEQUENCE</scope>
    <source>
        <strain evidence="1">AP-YLGG-20-G6</strain>
    </source>
</reference>
<evidence type="ECO:0000313" key="1">
    <source>
        <dbReference type="EMBL" id="MBT8590885.1"/>
    </source>
</evidence>
<dbReference type="AlphaFoldDB" id="A0AAE2YK54"/>
<accession>A0AAE2YK54</accession>
<name>A0AAE2YK54_9BURK</name>
<sequence length="267" mass="29700">MNGGEIAEKKFIATLGCLIGQRLQLLPAQSPPITIKTLETPFKQSLRPVGVFPASTTPQVIEQLTESGLVTFCKNHSIGKAGPYSKADVFINGVGYSLKYTNSSPPALINHTRRTGWEFAAQHTGASIAQLDILISDYWRLRLSGVISEDTANSDQNSPFSKHFNTLLPFLEYFAFDGTATKLSYHPANEVIEFSDPCDITTWRLLNKTQLIASLWPRLVFSIRSKKGMPSARMFSSMTVQEKASVMQWSRQLNGELKGALHVRIRH</sequence>
<dbReference type="Proteomes" id="UP000762271">
    <property type="component" value="Unassembled WGS sequence"/>
</dbReference>
<protein>
    <submittedName>
        <fullName evidence="1">Uncharacterized protein</fullName>
    </submittedName>
</protein>
<organism evidence="1 2">
    <name type="scientific">Polynucleobacter paneuropaeus</name>
    <dbReference type="NCBI Taxonomy" id="2527775"/>
    <lineage>
        <taxon>Bacteria</taxon>
        <taxon>Pseudomonadati</taxon>
        <taxon>Pseudomonadota</taxon>
        <taxon>Betaproteobacteria</taxon>
        <taxon>Burkholderiales</taxon>
        <taxon>Burkholderiaceae</taxon>
        <taxon>Polynucleobacter</taxon>
    </lineage>
</organism>
<proteinExistence type="predicted"/>
<dbReference type="EMBL" id="JAANGI010000001">
    <property type="protein sequence ID" value="MBT8590885.1"/>
    <property type="molecule type" value="Genomic_DNA"/>
</dbReference>
<gene>
    <name evidence="1" type="ORF">G6693_02960</name>
</gene>
<comment type="caution">
    <text evidence="1">The sequence shown here is derived from an EMBL/GenBank/DDBJ whole genome shotgun (WGS) entry which is preliminary data.</text>
</comment>
<evidence type="ECO:0000313" key="2">
    <source>
        <dbReference type="Proteomes" id="UP000762271"/>
    </source>
</evidence>